<dbReference type="Proteomes" id="UP000184604">
    <property type="component" value="Chromosome"/>
</dbReference>
<evidence type="ECO:0000256" key="2">
    <source>
        <dbReference type="ARBA" id="ARBA00022475"/>
    </source>
</evidence>
<comment type="similarity">
    <text evidence="6">Belongs to the exbB/tolQ family.</text>
</comment>
<reference evidence="9 10" key="1">
    <citation type="submission" date="2016-12" db="EMBL/GenBank/DDBJ databases">
        <title>Complete genome sequence of Clostridium kluyveri JZZ isolated from the pit mud of a Chinese flavor liquor-making factory.</title>
        <authorList>
            <person name="Wang Y."/>
        </authorList>
    </citation>
    <scope>NUCLEOTIDE SEQUENCE [LARGE SCALE GENOMIC DNA]</scope>
    <source>
        <strain evidence="9 10">JZZ</strain>
    </source>
</reference>
<keyword evidence="3 7" id="KW-0812">Transmembrane</keyword>
<feature type="transmembrane region" description="Helical" evidence="7">
    <location>
        <begin position="103"/>
        <end position="129"/>
    </location>
</feature>
<evidence type="ECO:0000313" key="9">
    <source>
        <dbReference type="EMBL" id="APM37840.1"/>
    </source>
</evidence>
<evidence type="ECO:0000313" key="10">
    <source>
        <dbReference type="Proteomes" id="UP000184604"/>
    </source>
</evidence>
<evidence type="ECO:0000256" key="4">
    <source>
        <dbReference type="ARBA" id="ARBA00022989"/>
    </source>
</evidence>
<evidence type="ECO:0000256" key="1">
    <source>
        <dbReference type="ARBA" id="ARBA00004651"/>
    </source>
</evidence>
<dbReference type="Pfam" id="PF01618">
    <property type="entry name" value="MotA_ExbB"/>
    <property type="match status" value="1"/>
</dbReference>
<dbReference type="Gene3D" id="1.20.5.300">
    <property type="match status" value="1"/>
</dbReference>
<name>A0A1L5F4S9_CLOKL</name>
<evidence type="ECO:0000256" key="5">
    <source>
        <dbReference type="ARBA" id="ARBA00023136"/>
    </source>
</evidence>
<keyword evidence="6" id="KW-0653">Protein transport</keyword>
<dbReference type="OrthoDB" id="2809136at2"/>
<feature type="domain" description="MotA/TolQ/ExbB proton channel" evidence="8">
    <location>
        <begin position="107"/>
        <end position="179"/>
    </location>
</feature>
<dbReference type="RefSeq" id="WP_073537529.1">
    <property type="nucleotide sequence ID" value="NZ_CP018335.1"/>
</dbReference>
<keyword evidence="6" id="KW-0813">Transport</keyword>
<gene>
    <name evidence="9" type="ORF">BS101_03350</name>
</gene>
<feature type="transmembrane region" description="Helical" evidence="7">
    <location>
        <begin position="149"/>
        <end position="177"/>
    </location>
</feature>
<dbReference type="GO" id="GO:0005886">
    <property type="term" value="C:plasma membrane"/>
    <property type="evidence" value="ECO:0007669"/>
    <property type="project" value="UniProtKB-SubCell"/>
</dbReference>
<dbReference type="InterPro" id="IPR002898">
    <property type="entry name" value="MotA_ExbB_proton_chnl"/>
</dbReference>
<comment type="subcellular location">
    <subcellularLocation>
        <location evidence="1">Cell membrane</location>
        <topology evidence="1">Multi-pass membrane protein</topology>
    </subcellularLocation>
    <subcellularLocation>
        <location evidence="6">Membrane</location>
        <topology evidence="6">Multi-pass membrane protein</topology>
    </subcellularLocation>
</comment>
<evidence type="ECO:0000259" key="8">
    <source>
        <dbReference type="Pfam" id="PF01618"/>
    </source>
</evidence>
<dbReference type="EMBL" id="CP018335">
    <property type="protein sequence ID" value="APM37840.1"/>
    <property type="molecule type" value="Genomic_DNA"/>
</dbReference>
<keyword evidence="2" id="KW-1003">Cell membrane</keyword>
<evidence type="ECO:0000256" key="7">
    <source>
        <dbReference type="SAM" id="Phobius"/>
    </source>
</evidence>
<keyword evidence="5 7" id="KW-0472">Membrane</keyword>
<keyword evidence="4 7" id="KW-1133">Transmembrane helix</keyword>
<protein>
    <recommendedName>
        <fullName evidence="8">MotA/TolQ/ExbB proton channel domain-containing protein</fullName>
    </recommendedName>
</protein>
<dbReference type="AlphaFoldDB" id="A0A1L5F4S9"/>
<sequence length="422" mass="49153">MIGLANFIKGIFSSDVSTAIFFIEVIMFSVDIFLYRIVYGGLKNIDEGISKKSFFGIEDMVEGYKDMVSRSDYINTRSYIEAYFSNYKYLSHNRLFNKLDIPVINIISVIHMTISVFILMGVLGTFTGLTISLNSLRTGEFTVDNISPILSGMGVAFYASIVGIAFSLILTFITRVFDAEQLLMNIMVKLQNYMDNNLRKNNFREFFEKTEAAIEKLSASNDKTINEFGKTSVEIMNKSLDTMEKVYEFVKKFSDFPKEFEKSMEYMTNFNKKLKESVEGFDLIFKGFSKLTSTLNKSMDSLDKKFDILDDCVRDINKGQKKVEKSYVDIYEKLDKLTYDFYASLDNLESHQKKSLEEMKDFYEDIKVKYYEFKTYMAAYNEQKSEIFAQIYKDMKEYQSNYDTILNNIADKMEYFSEGYKK</sequence>
<feature type="transmembrane region" description="Helical" evidence="7">
    <location>
        <begin position="20"/>
        <end position="42"/>
    </location>
</feature>
<organism evidence="9 10">
    <name type="scientific">Clostridium kluyveri</name>
    <dbReference type="NCBI Taxonomy" id="1534"/>
    <lineage>
        <taxon>Bacteria</taxon>
        <taxon>Bacillati</taxon>
        <taxon>Bacillota</taxon>
        <taxon>Clostridia</taxon>
        <taxon>Eubacteriales</taxon>
        <taxon>Clostridiaceae</taxon>
        <taxon>Clostridium</taxon>
    </lineage>
</organism>
<accession>A0A1L5F4S9</accession>
<evidence type="ECO:0000256" key="3">
    <source>
        <dbReference type="ARBA" id="ARBA00022692"/>
    </source>
</evidence>
<evidence type="ECO:0000256" key="6">
    <source>
        <dbReference type="RuleBase" id="RU004057"/>
    </source>
</evidence>
<dbReference type="GO" id="GO:0015031">
    <property type="term" value="P:protein transport"/>
    <property type="evidence" value="ECO:0007669"/>
    <property type="project" value="UniProtKB-KW"/>
</dbReference>
<proteinExistence type="inferred from homology"/>